<proteinExistence type="predicted"/>
<protein>
    <submittedName>
        <fullName evidence="1">Nonstructural protein</fullName>
    </submittedName>
</protein>
<accession>A7KCM7</accession>
<reference evidence="1" key="1">
    <citation type="submission" date="2006-12" db="EMBL/GenBank/DDBJ databases">
        <authorList>
            <person name="Xiao S.-Y."/>
            <person name="Xu F."/>
            <person name="Tesh R.B."/>
        </authorList>
    </citation>
    <scope>NUCLEOTIDE SEQUENCE</scope>
    <source>
        <strain evidence="1">YU 8-76</strain>
    </source>
</reference>
<sequence>MQSRLVFLKPKPGKKRSLPRFYVEANPDSNYDGAQCLIEGEFPIYLEKYKVAYDQRPTLSHFLSKNEFPAILGFSMVSKTRTKIYDGTMLELYRESIHHLKRNRIDYLLSALRWPTGIPTLEFIEFYYDELIYLSETDLGTVNKYLKLLIKASGLYFSSVEDQIVEIHRRTLLEGKKYGLNHYDLTGNDIIADICVVQAARVTHSIVKAIPRC</sequence>
<gene>
    <name evidence="1" type="primary">NS</name>
</gene>
<name>A7KCM7_9VIRU</name>
<organism evidence="1">
    <name type="scientific">Sandfly fever Naples virus</name>
    <dbReference type="NCBI Taxonomy" id="206160"/>
    <lineage>
        <taxon>Viruses</taxon>
        <taxon>Riboviria</taxon>
        <taxon>Orthornavirae</taxon>
        <taxon>Negarnaviricota</taxon>
        <taxon>Polyploviricotina</taxon>
        <taxon>Bunyaviricetes</taxon>
        <taxon>Hareavirales</taxon>
        <taxon>Phenuiviridae</taxon>
        <taxon>Phlebovirus</taxon>
        <taxon>Phlebovirus napoliense</taxon>
    </lineage>
</organism>
<evidence type="ECO:0000313" key="1">
    <source>
        <dbReference type="EMBL" id="ABQ23549.1"/>
    </source>
</evidence>
<dbReference type="EMBL" id="EF201831">
    <property type="protein sequence ID" value="ABQ23549.1"/>
    <property type="molecule type" value="Genomic_RNA"/>
</dbReference>
<reference evidence="1" key="2">
    <citation type="journal article" date="2007" name="J. Gen. Virol.">
        <title>Phylogenetic relationships among sandfly fever group viruses (Phlebovirus: Bunyaviridae) based on the small genome segment.</title>
        <authorList>
            <person name="Xu F."/>
            <person name="Chen H."/>
            <person name="Travassos da Rosa A.P."/>
            <person name="Tesh R.B."/>
            <person name="Xiao S.Y."/>
        </authorList>
    </citation>
    <scope>NUCLEOTIDE SEQUENCE</scope>
    <source>
        <strain evidence="1">YU 8-76</strain>
    </source>
</reference>